<proteinExistence type="predicted"/>
<organism evidence="1">
    <name type="scientific">Setaria italica</name>
    <name type="common">Foxtail millet</name>
    <name type="synonym">Panicum italicum</name>
    <dbReference type="NCBI Taxonomy" id="4555"/>
    <lineage>
        <taxon>Eukaryota</taxon>
        <taxon>Viridiplantae</taxon>
        <taxon>Streptophyta</taxon>
        <taxon>Embryophyta</taxon>
        <taxon>Tracheophyta</taxon>
        <taxon>Spermatophyta</taxon>
        <taxon>Magnoliopsida</taxon>
        <taxon>Liliopsida</taxon>
        <taxon>Poales</taxon>
        <taxon>Poaceae</taxon>
        <taxon>PACMAD clade</taxon>
        <taxon>Panicoideae</taxon>
        <taxon>Panicodae</taxon>
        <taxon>Paniceae</taxon>
        <taxon>Cenchrinae</taxon>
        <taxon>Setaria</taxon>
    </lineage>
</organism>
<accession>A0A368RCU9</accession>
<sequence>MHCFELTVSSWIPKLQIVRFFNLHAIFVALPYVRIRPYSTAIEVHFMSQSKQISYVILINLYLPEPEHSLFHGEPACLGNHSEDYTKLKPTAFLM</sequence>
<protein>
    <submittedName>
        <fullName evidence="1">Uncharacterized protein</fullName>
    </submittedName>
</protein>
<reference evidence="1" key="1">
    <citation type="journal article" date="2012" name="Nat. Biotechnol.">
        <title>Reference genome sequence of the model plant Setaria.</title>
        <authorList>
            <person name="Bennetzen J.L."/>
            <person name="Schmutz J."/>
            <person name="Wang H."/>
            <person name="Percifield R."/>
            <person name="Hawkins J."/>
            <person name="Pontaroli A.C."/>
            <person name="Estep M."/>
            <person name="Feng L."/>
            <person name="Vaughn J.N."/>
            <person name="Grimwood J."/>
            <person name="Jenkins J."/>
            <person name="Barry K."/>
            <person name="Lindquist E."/>
            <person name="Hellsten U."/>
            <person name="Deshpande S."/>
            <person name="Wang X."/>
            <person name="Wu X."/>
            <person name="Mitros T."/>
            <person name="Triplett J."/>
            <person name="Yang X."/>
            <person name="Ye C.Y."/>
            <person name="Mauro-Herrera M."/>
            <person name="Wang L."/>
            <person name="Li P."/>
            <person name="Sharma M."/>
            <person name="Sharma R."/>
            <person name="Ronald P.C."/>
            <person name="Panaud O."/>
            <person name="Kellogg E.A."/>
            <person name="Brutnell T.P."/>
            <person name="Doust A.N."/>
            <person name="Tuskan G.A."/>
            <person name="Rokhsar D."/>
            <person name="Devos K.M."/>
        </authorList>
    </citation>
    <scope>NUCLEOTIDE SEQUENCE [LARGE SCALE GENOMIC DNA]</scope>
    <source>
        <strain evidence="1">Yugu1</strain>
    </source>
</reference>
<dbReference type="EMBL" id="CM003532">
    <property type="protein sequence ID" value="RCV27904.1"/>
    <property type="molecule type" value="Genomic_DNA"/>
</dbReference>
<name>A0A368RCU9_SETIT</name>
<reference evidence="1" key="2">
    <citation type="submission" date="2015-07" db="EMBL/GenBank/DDBJ databases">
        <authorList>
            <person name="Noorani M."/>
        </authorList>
    </citation>
    <scope>NUCLEOTIDE SEQUENCE</scope>
    <source>
        <strain evidence="1">Yugu1</strain>
    </source>
</reference>
<evidence type="ECO:0000313" key="1">
    <source>
        <dbReference type="EMBL" id="RCV27904.1"/>
    </source>
</evidence>
<gene>
    <name evidence="1" type="ORF">SETIT_5G362600v2</name>
</gene>
<dbReference type="AlphaFoldDB" id="A0A368RCU9"/>